<dbReference type="AlphaFoldDB" id="A0A9E7E8T8"/>
<feature type="transmembrane region" description="Helical" evidence="1">
    <location>
        <begin position="37"/>
        <end position="57"/>
    </location>
</feature>
<keyword evidence="1" id="KW-0472">Membrane</keyword>
<reference evidence="3" key="1">
    <citation type="submission" date="2022-05" db="EMBL/GenBank/DDBJ databases">
        <title>The Musa troglodytarum L. genome provides insights into the mechanism of non-climacteric behaviour and enrichment of carotenoids.</title>
        <authorList>
            <person name="Wang J."/>
        </authorList>
    </citation>
    <scope>NUCLEOTIDE SEQUENCE</scope>
    <source>
        <tissue evidence="3">Leaf</tissue>
    </source>
</reference>
<organism evidence="3 4">
    <name type="scientific">Musa troglodytarum</name>
    <name type="common">fe'i banana</name>
    <dbReference type="NCBI Taxonomy" id="320322"/>
    <lineage>
        <taxon>Eukaryota</taxon>
        <taxon>Viridiplantae</taxon>
        <taxon>Streptophyta</taxon>
        <taxon>Embryophyta</taxon>
        <taxon>Tracheophyta</taxon>
        <taxon>Spermatophyta</taxon>
        <taxon>Magnoliopsida</taxon>
        <taxon>Liliopsida</taxon>
        <taxon>Zingiberales</taxon>
        <taxon>Musaceae</taxon>
        <taxon>Musa</taxon>
    </lineage>
</organism>
<dbReference type="PANTHER" id="PTHR33597:SF11">
    <property type="entry name" value="OS07G0620600 PROTEIN"/>
    <property type="match status" value="1"/>
</dbReference>
<gene>
    <name evidence="3" type="ORF">MUK42_09311</name>
</gene>
<dbReference type="EMBL" id="CP097502">
    <property type="protein sequence ID" value="URD72517.1"/>
    <property type="molecule type" value="Genomic_DNA"/>
</dbReference>
<protein>
    <recommendedName>
        <fullName evidence="2">DUF7870 domain-containing protein</fullName>
    </recommendedName>
</protein>
<dbReference type="InterPro" id="IPR057192">
    <property type="entry name" value="DUF7870"/>
</dbReference>
<dbReference type="PANTHER" id="PTHR33597">
    <property type="entry name" value="OS02G0760400 PROTEIN"/>
    <property type="match status" value="1"/>
</dbReference>
<evidence type="ECO:0000256" key="1">
    <source>
        <dbReference type="SAM" id="Phobius"/>
    </source>
</evidence>
<name>A0A9E7E8T8_9LILI</name>
<keyword evidence="1" id="KW-1133">Transmembrane helix</keyword>
<dbReference type="Proteomes" id="UP001055439">
    <property type="component" value="Chromosome 1"/>
</dbReference>
<sequence length="391" mass="43391">MERSLMKKPSGIRRLDLGGAIEIGGDRLVIRLPELRFLRLVARSVLLAAAVFSFTWLRAAILRLGDVGGVAVGQRALDSDATFLPGLLGDLRRRGLLRPEDNAVLLNDPIAGDRGIEVPDGSADFVFGASAGDFEQIDRILKIGGVVAVRLSPDSSDSFIPPANYRMAYVGWIGSATMVAMRKSSASGEGLKMRRLLSLPVAKKKALRGLEDALLEPPRQGQWGRQRRARYLPELTGDELDGYPRRVFVEMVAAGEAGSGEAWFKRNYPRKGRAFDVIRLEVKDAEDEAVKAEEGMTASLAEWLQRNVKEEEYVVVKAEATAVEEAMAEGAIGLVDELFLECDHQSWEDDEMREMMKKRARRGGQRAYWQCLALYGKLRDVGVAVHQWWSF</sequence>
<evidence type="ECO:0000313" key="4">
    <source>
        <dbReference type="Proteomes" id="UP001055439"/>
    </source>
</evidence>
<proteinExistence type="predicted"/>
<evidence type="ECO:0000259" key="2">
    <source>
        <dbReference type="Pfam" id="PF25276"/>
    </source>
</evidence>
<dbReference type="OrthoDB" id="1919622at2759"/>
<accession>A0A9E7E8T8</accession>
<feature type="domain" description="DUF7870" evidence="2">
    <location>
        <begin position="207"/>
        <end position="389"/>
    </location>
</feature>
<keyword evidence="1" id="KW-0812">Transmembrane</keyword>
<evidence type="ECO:0000313" key="3">
    <source>
        <dbReference type="EMBL" id="URD72517.1"/>
    </source>
</evidence>
<dbReference type="Pfam" id="PF25276">
    <property type="entry name" value="DUF7870"/>
    <property type="match status" value="1"/>
</dbReference>
<keyword evidence="4" id="KW-1185">Reference proteome</keyword>